<dbReference type="EMBL" id="ARYI01000021">
    <property type="protein sequence ID" value="KCZ86938.1"/>
    <property type="molecule type" value="Genomic_DNA"/>
</dbReference>
<dbReference type="PATRIC" id="fig|1280951.3.peg.3374"/>
<gene>
    <name evidence="2" type="ORF">HHI_16737</name>
</gene>
<reference evidence="2 3" key="1">
    <citation type="submission" date="2013-04" db="EMBL/GenBank/DDBJ databases">
        <title>Hyphomonas hirschiana VP5 Genome Sequencing.</title>
        <authorList>
            <person name="Lai Q."/>
            <person name="Shao Z."/>
        </authorList>
    </citation>
    <scope>NUCLEOTIDE SEQUENCE [LARGE SCALE GENOMIC DNA]</scope>
    <source>
        <strain evidence="2 3">VP5</strain>
    </source>
</reference>
<protein>
    <submittedName>
        <fullName evidence="2">Uncharacterized protein</fullName>
    </submittedName>
</protein>
<dbReference type="RefSeq" id="WP_011648162.1">
    <property type="nucleotide sequence ID" value="NZ_ARYI01000021.1"/>
</dbReference>
<keyword evidence="1" id="KW-0472">Membrane</keyword>
<proteinExistence type="predicted"/>
<comment type="caution">
    <text evidence="2">The sequence shown here is derived from an EMBL/GenBank/DDBJ whole genome shotgun (WGS) entry which is preliminary data.</text>
</comment>
<keyword evidence="1" id="KW-1133">Transmembrane helix</keyword>
<organism evidence="2 3">
    <name type="scientific">Hyphomonas hirschiana VP5</name>
    <dbReference type="NCBI Taxonomy" id="1280951"/>
    <lineage>
        <taxon>Bacteria</taxon>
        <taxon>Pseudomonadati</taxon>
        <taxon>Pseudomonadota</taxon>
        <taxon>Alphaproteobacteria</taxon>
        <taxon>Hyphomonadales</taxon>
        <taxon>Hyphomonadaceae</taxon>
        <taxon>Hyphomonas</taxon>
    </lineage>
</organism>
<evidence type="ECO:0000313" key="2">
    <source>
        <dbReference type="EMBL" id="KCZ86938.1"/>
    </source>
</evidence>
<sequence>MWLWILWWCVDDHLAAALETPGLGNLPIWVPLILSLAFSFSLDGAMKRDRKKQSVIRQPSAN</sequence>
<accession>A0A059F8Q6</accession>
<evidence type="ECO:0000313" key="3">
    <source>
        <dbReference type="Proteomes" id="UP000025061"/>
    </source>
</evidence>
<keyword evidence="3" id="KW-1185">Reference proteome</keyword>
<dbReference type="AlphaFoldDB" id="A0A059F8Q6"/>
<keyword evidence="1" id="KW-0812">Transmembrane</keyword>
<evidence type="ECO:0000256" key="1">
    <source>
        <dbReference type="SAM" id="Phobius"/>
    </source>
</evidence>
<dbReference type="Proteomes" id="UP000025061">
    <property type="component" value="Unassembled WGS sequence"/>
</dbReference>
<name>A0A059F8Q6_9PROT</name>
<feature type="transmembrane region" description="Helical" evidence="1">
    <location>
        <begin position="27"/>
        <end position="46"/>
    </location>
</feature>